<dbReference type="InterPro" id="IPR052006">
    <property type="entry name" value="MLP-like"/>
</dbReference>
<sequence>MALTGKLEADVELKAPADKFFNIIRSETHQIPNAASDKVHNVEVHEGDWEADGSVKLWKYTVEGKDEIFKEKITVDEANKSVTLVALEAHVMEEFKSYKIVFGVTPMSDQSSVVKITLDYEKLNENIPDPNQYLQFLMNVIKDIDAHLLKA</sequence>
<dbReference type="InterPro" id="IPR023393">
    <property type="entry name" value="START-like_dom_sf"/>
</dbReference>
<name>A0AB32VXY4_THECC</name>
<protein>
    <submittedName>
        <fullName evidence="4">MLP-like protein 328</fullName>
    </submittedName>
</protein>
<evidence type="ECO:0000313" key="4">
    <source>
        <dbReference type="RefSeq" id="XP_017970708.1"/>
    </source>
</evidence>
<dbReference type="Pfam" id="PF00407">
    <property type="entry name" value="Bet_v_1"/>
    <property type="match status" value="1"/>
</dbReference>
<dbReference type="InterPro" id="IPR000916">
    <property type="entry name" value="Bet_v_I/MLP"/>
</dbReference>
<dbReference type="PANTHER" id="PTHR31338">
    <property type="entry name" value="POLYKETIDE CYCLASE/DEHYDRASE AND LIPID TRANSPORT SUPERFAMILY PROTEIN"/>
    <property type="match status" value="1"/>
</dbReference>
<evidence type="ECO:0000256" key="1">
    <source>
        <dbReference type="ARBA" id="ARBA00038242"/>
    </source>
</evidence>
<organism evidence="3 4">
    <name type="scientific">Theobroma cacao</name>
    <name type="common">Cacao</name>
    <name type="synonym">Cocoa</name>
    <dbReference type="NCBI Taxonomy" id="3641"/>
    <lineage>
        <taxon>Eukaryota</taxon>
        <taxon>Viridiplantae</taxon>
        <taxon>Streptophyta</taxon>
        <taxon>Embryophyta</taxon>
        <taxon>Tracheophyta</taxon>
        <taxon>Spermatophyta</taxon>
        <taxon>Magnoliopsida</taxon>
        <taxon>eudicotyledons</taxon>
        <taxon>Gunneridae</taxon>
        <taxon>Pentapetalae</taxon>
        <taxon>rosids</taxon>
        <taxon>malvids</taxon>
        <taxon>Malvales</taxon>
        <taxon>Malvaceae</taxon>
        <taxon>Byttnerioideae</taxon>
        <taxon>Theobroma</taxon>
    </lineage>
</organism>
<reference evidence="3" key="1">
    <citation type="journal article" date="1997" name="Nucleic Acids Res.">
        <title>tRNAscan-SE: a program for improved detection of transfer RNA genes in genomic sequence.</title>
        <authorList>
            <person name="Lowe T.M."/>
            <person name="Eddy S.R."/>
        </authorList>
    </citation>
    <scope>NUCLEOTIDE SEQUENCE [LARGE SCALE GENOMIC DNA]</scope>
    <source>
        <strain evidence="3">r\B97-61/B2</strain>
    </source>
</reference>
<dbReference type="Gene3D" id="3.30.530.20">
    <property type="match status" value="1"/>
</dbReference>
<proteinExistence type="inferred from homology"/>
<dbReference type="CDD" id="cd07816">
    <property type="entry name" value="Bet_v1-like"/>
    <property type="match status" value="1"/>
</dbReference>
<accession>A0AB32VXY4</accession>
<dbReference type="Proteomes" id="UP000694886">
    <property type="component" value="Chromosome 2"/>
</dbReference>
<feature type="domain" description="Bet v I/Major latex protein" evidence="2">
    <location>
        <begin position="2"/>
        <end position="151"/>
    </location>
</feature>
<reference evidence="4" key="2">
    <citation type="submission" date="2025-08" db="UniProtKB">
        <authorList>
            <consortium name="RefSeq"/>
        </authorList>
    </citation>
    <scope>IDENTIFICATION</scope>
</reference>
<comment type="similarity">
    <text evidence="1">Belongs to the MLP family.</text>
</comment>
<dbReference type="SUPFAM" id="SSF55961">
    <property type="entry name" value="Bet v1-like"/>
    <property type="match status" value="1"/>
</dbReference>
<dbReference type="RefSeq" id="XP_017970708.1">
    <property type="nucleotide sequence ID" value="XM_018115219.1"/>
</dbReference>
<dbReference type="AlphaFoldDB" id="A0AB32VXY4"/>
<evidence type="ECO:0000313" key="3">
    <source>
        <dbReference type="Proteomes" id="UP000694886"/>
    </source>
</evidence>
<dbReference type="PANTHER" id="PTHR31338:SF16">
    <property type="entry name" value="POLYKETIDE CYCLASE_DEHYDRASE AND LIPID TRANSPORT SUPERFAMILY PROTEIN"/>
    <property type="match status" value="1"/>
</dbReference>
<dbReference type="GO" id="GO:0006952">
    <property type="term" value="P:defense response"/>
    <property type="evidence" value="ECO:0007669"/>
    <property type="project" value="InterPro"/>
</dbReference>
<dbReference type="Gramene" id="Tc02v2_t024680.1">
    <property type="protein sequence ID" value="Tc02v2_p024680.1"/>
    <property type="gene ID" value="Tc02v2_g024680"/>
</dbReference>
<dbReference type="SMART" id="SM01037">
    <property type="entry name" value="Bet_v_1"/>
    <property type="match status" value="1"/>
</dbReference>
<dbReference type="GeneID" id="18609796"/>
<evidence type="ECO:0000259" key="2">
    <source>
        <dbReference type="SMART" id="SM01037"/>
    </source>
</evidence>
<gene>
    <name evidence="4" type="primary">LOC18609796</name>
</gene>
<dbReference type="KEGG" id="tcc:18609796"/>